<sequence>MGLQILSDRGGRQEGREGQRKASGRSEEKEVGEVGEDRVSEPLEYLSREYVPKNRRQAVVTMAALAEDLLDQEGYEQVLPVPQRSWT</sequence>
<gene>
    <name evidence="2" type="ORF">LIER_25901</name>
</gene>
<feature type="region of interest" description="Disordered" evidence="1">
    <location>
        <begin position="1"/>
        <end position="37"/>
    </location>
</feature>
<proteinExistence type="predicted"/>
<dbReference type="Proteomes" id="UP001454036">
    <property type="component" value="Unassembled WGS sequence"/>
</dbReference>
<feature type="compositionally biased region" description="Basic and acidic residues" evidence="1">
    <location>
        <begin position="9"/>
        <end position="37"/>
    </location>
</feature>
<organism evidence="2 3">
    <name type="scientific">Lithospermum erythrorhizon</name>
    <name type="common">Purple gromwell</name>
    <name type="synonym">Lithospermum officinale var. erythrorhizon</name>
    <dbReference type="NCBI Taxonomy" id="34254"/>
    <lineage>
        <taxon>Eukaryota</taxon>
        <taxon>Viridiplantae</taxon>
        <taxon>Streptophyta</taxon>
        <taxon>Embryophyta</taxon>
        <taxon>Tracheophyta</taxon>
        <taxon>Spermatophyta</taxon>
        <taxon>Magnoliopsida</taxon>
        <taxon>eudicotyledons</taxon>
        <taxon>Gunneridae</taxon>
        <taxon>Pentapetalae</taxon>
        <taxon>asterids</taxon>
        <taxon>lamiids</taxon>
        <taxon>Boraginales</taxon>
        <taxon>Boraginaceae</taxon>
        <taxon>Boraginoideae</taxon>
        <taxon>Lithospermeae</taxon>
        <taxon>Lithospermum</taxon>
    </lineage>
</organism>
<evidence type="ECO:0000313" key="3">
    <source>
        <dbReference type="Proteomes" id="UP001454036"/>
    </source>
</evidence>
<accession>A0AAV3R807</accession>
<reference evidence="2 3" key="1">
    <citation type="submission" date="2024-01" db="EMBL/GenBank/DDBJ databases">
        <title>The complete chloroplast genome sequence of Lithospermum erythrorhizon: insights into the phylogenetic relationship among Boraginaceae species and the maternal lineages of purple gromwells.</title>
        <authorList>
            <person name="Okada T."/>
            <person name="Watanabe K."/>
        </authorList>
    </citation>
    <scope>NUCLEOTIDE SEQUENCE [LARGE SCALE GENOMIC DNA]</scope>
</reference>
<dbReference type="EMBL" id="BAABME010007903">
    <property type="protein sequence ID" value="GAA0171984.1"/>
    <property type="molecule type" value="Genomic_DNA"/>
</dbReference>
<comment type="caution">
    <text evidence="2">The sequence shown here is derived from an EMBL/GenBank/DDBJ whole genome shotgun (WGS) entry which is preliminary data.</text>
</comment>
<keyword evidence="3" id="KW-1185">Reference proteome</keyword>
<dbReference type="AlphaFoldDB" id="A0AAV3R807"/>
<name>A0AAV3R807_LITER</name>
<evidence type="ECO:0000256" key="1">
    <source>
        <dbReference type="SAM" id="MobiDB-lite"/>
    </source>
</evidence>
<protein>
    <submittedName>
        <fullName evidence="2">Uncharacterized protein</fullName>
    </submittedName>
</protein>
<evidence type="ECO:0000313" key="2">
    <source>
        <dbReference type="EMBL" id="GAA0171984.1"/>
    </source>
</evidence>